<dbReference type="GO" id="GO:0006508">
    <property type="term" value="P:proteolysis"/>
    <property type="evidence" value="ECO:0007669"/>
    <property type="project" value="UniProtKB-KW"/>
</dbReference>
<dbReference type="InterPro" id="IPR003738">
    <property type="entry name" value="SRAP"/>
</dbReference>
<dbReference type="InterPro" id="IPR036590">
    <property type="entry name" value="SRAP-like"/>
</dbReference>
<accession>A0A7D5H6R4</accession>
<dbReference type="KEGG" id="pez:HWQ56_17150"/>
<dbReference type="GO" id="GO:0008233">
    <property type="term" value="F:peptidase activity"/>
    <property type="evidence" value="ECO:0007669"/>
    <property type="project" value="UniProtKB-KW"/>
</dbReference>
<dbReference type="Pfam" id="PF02586">
    <property type="entry name" value="SRAP"/>
    <property type="match status" value="1"/>
</dbReference>
<evidence type="ECO:0000256" key="4">
    <source>
        <dbReference type="ARBA" id="ARBA00022801"/>
    </source>
</evidence>
<dbReference type="EC" id="3.4.-.-" evidence="8"/>
<keyword evidence="2 8" id="KW-0645">Protease</keyword>
<dbReference type="GO" id="GO:0016829">
    <property type="term" value="F:lyase activity"/>
    <property type="evidence" value="ECO:0007669"/>
    <property type="project" value="UniProtKB-KW"/>
</dbReference>
<evidence type="ECO:0000256" key="7">
    <source>
        <dbReference type="ARBA" id="ARBA00023239"/>
    </source>
</evidence>
<protein>
    <recommendedName>
        <fullName evidence="8">Abasic site processing protein</fullName>
        <ecNumber evidence="8">3.4.-.-</ecNumber>
    </recommendedName>
</protein>
<keyword evidence="5" id="KW-0190">Covalent protein-DNA linkage</keyword>
<keyword evidence="10" id="KW-1185">Reference proteome</keyword>
<keyword evidence="6" id="KW-0238">DNA-binding</keyword>
<dbReference type="SUPFAM" id="SSF143081">
    <property type="entry name" value="BB1717-like"/>
    <property type="match status" value="1"/>
</dbReference>
<dbReference type="RefSeq" id="WP_176571265.1">
    <property type="nucleotide sequence ID" value="NZ_CP056030.1"/>
</dbReference>
<evidence type="ECO:0000313" key="9">
    <source>
        <dbReference type="EMBL" id="QKZ05429.1"/>
    </source>
</evidence>
<dbReference type="GO" id="GO:0003697">
    <property type="term" value="F:single-stranded DNA binding"/>
    <property type="evidence" value="ECO:0007669"/>
    <property type="project" value="InterPro"/>
</dbReference>
<dbReference type="PANTHER" id="PTHR13604:SF0">
    <property type="entry name" value="ABASIC SITE PROCESSING PROTEIN HMCES"/>
    <property type="match status" value="1"/>
</dbReference>
<evidence type="ECO:0000256" key="2">
    <source>
        <dbReference type="ARBA" id="ARBA00022670"/>
    </source>
</evidence>
<dbReference type="PANTHER" id="PTHR13604">
    <property type="entry name" value="DC12-RELATED"/>
    <property type="match status" value="1"/>
</dbReference>
<evidence type="ECO:0000256" key="6">
    <source>
        <dbReference type="ARBA" id="ARBA00023125"/>
    </source>
</evidence>
<organism evidence="9 10">
    <name type="scientific">Pseudomonas eucalypticola</name>
    <dbReference type="NCBI Taxonomy" id="2599595"/>
    <lineage>
        <taxon>Bacteria</taxon>
        <taxon>Pseudomonadati</taxon>
        <taxon>Pseudomonadota</taxon>
        <taxon>Gammaproteobacteria</taxon>
        <taxon>Pseudomonadales</taxon>
        <taxon>Pseudomonadaceae</taxon>
        <taxon>Pseudomonas</taxon>
    </lineage>
</organism>
<keyword evidence="7" id="KW-0456">Lyase</keyword>
<dbReference type="AlphaFoldDB" id="A0A7D5H6R4"/>
<dbReference type="Proteomes" id="UP000509568">
    <property type="component" value="Chromosome"/>
</dbReference>
<evidence type="ECO:0000313" key="10">
    <source>
        <dbReference type="Proteomes" id="UP000509568"/>
    </source>
</evidence>
<proteinExistence type="inferred from homology"/>
<name>A0A7D5H6R4_9PSED</name>
<keyword evidence="4 8" id="KW-0378">Hydrolase</keyword>
<evidence type="ECO:0000256" key="5">
    <source>
        <dbReference type="ARBA" id="ARBA00023124"/>
    </source>
</evidence>
<comment type="similarity">
    <text evidence="1 8">Belongs to the SOS response-associated peptidase family.</text>
</comment>
<dbReference type="EMBL" id="CP056030">
    <property type="protein sequence ID" value="QKZ05429.1"/>
    <property type="molecule type" value="Genomic_DNA"/>
</dbReference>
<sequence>MCGRFSQAARMDQYLLELDFINRARMEPVTPRYNVAPTTRVPVLHREGDTLHSAALRWGWAPAWAQDKRPPPINARVETMASNRFFRGVWPHGRVLVPADGWFEWVSHPQAPKLKQPWFIQLASAKPLFFAALAQRGGAQDGFVIITDASDQGMVDIHDRRPVVLAPDAARAWLDPGLDTAQAEAIARHEGRPVSDFQWYAVGREVGNVRNEGPGLIAPLGTPGSAEDLLL</sequence>
<reference evidence="9 10" key="1">
    <citation type="submission" date="2020-06" db="EMBL/GenBank/DDBJ databases">
        <title>Pseudomonas eucalypticola sp. nov., an endophyte of Eucalyptus dunnii leaves with biocontrol ability of eucalyptus leaf blight.</title>
        <authorList>
            <person name="Liu Y."/>
            <person name="Song Z."/>
            <person name="Zeng H."/>
            <person name="Lu M."/>
            <person name="Wang X."/>
            <person name="Lian X."/>
            <person name="Zhang Q."/>
        </authorList>
    </citation>
    <scope>NUCLEOTIDE SEQUENCE [LARGE SCALE GENOMIC DNA]</scope>
    <source>
        <strain evidence="9 10">NP-1</strain>
    </source>
</reference>
<evidence type="ECO:0000256" key="1">
    <source>
        <dbReference type="ARBA" id="ARBA00008136"/>
    </source>
</evidence>
<dbReference type="GO" id="GO:0106300">
    <property type="term" value="P:protein-DNA covalent cross-linking repair"/>
    <property type="evidence" value="ECO:0007669"/>
    <property type="project" value="InterPro"/>
</dbReference>
<keyword evidence="3" id="KW-0227">DNA damage</keyword>
<dbReference type="Gene3D" id="3.90.1680.10">
    <property type="entry name" value="SOS response associated peptidase-like"/>
    <property type="match status" value="1"/>
</dbReference>
<evidence type="ECO:0000256" key="3">
    <source>
        <dbReference type="ARBA" id="ARBA00022763"/>
    </source>
</evidence>
<evidence type="ECO:0000256" key="8">
    <source>
        <dbReference type="RuleBase" id="RU364100"/>
    </source>
</evidence>
<gene>
    <name evidence="9" type="ORF">HWQ56_17150</name>
</gene>